<dbReference type="PANTHER" id="PTHR46529">
    <property type="entry name" value="TRNA WYBUTOSINE-SYNTHESIZING PROTEIN 4"/>
    <property type="match status" value="1"/>
</dbReference>
<dbReference type="GO" id="GO:0030488">
    <property type="term" value="P:tRNA methylation"/>
    <property type="evidence" value="ECO:0007669"/>
    <property type="project" value="TreeGrafter"/>
</dbReference>
<organism evidence="1 2">
    <name type="scientific">Salmo trutta</name>
    <name type="common">Brown trout</name>
    <dbReference type="NCBI Taxonomy" id="8032"/>
    <lineage>
        <taxon>Eukaryota</taxon>
        <taxon>Metazoa</taxon>
        <taxon>Chordata</taxon>
        <taxon>Craniata</taxon>
        <taxon>Vertebrata</taxon>
        <taxon>Euteleostomi</taxon>
        <taxon>Actinopterygii</taxon>
        <taxon>Neopterygii</taxon>
        <taxon>Teleostei</taxon>
        <taxon>Protacanthopterygii</taxon>
        <taxon>Salmoniformes</taxon>
        <taxon>Salmonidae</taxon>
        <taxon>Salmoninae</taxon>
        <taxon>Salmo</taxon>
    </lineage>
</organism>
<sequence length="121" mass="13507">MPVTNKRKAVGRDAAVQGTNDSSVLSKVSAVAQGYFLDDYLKQFVFNESYYARWRAVDHCVKQFLWLTESCPRRQVLSLGAGFDSLYFCQRAEGTQSGGCLSWTSQMLSGARLLLSITTLH</sequence>
<evidence type="ECO:0000313" key="2">
    <source>
        <dbReference type="Proteomes" id="UP000472277"/>
    </source>
</evidence>
<protein>
    <submittedName>
        <fullName evidence="1">Leucine carboxyl methyltransferase 1 homolog</fullName>
    </submittedName>
</protein>
<dbReference type="GO" id="GO:0031591">
    <property type="term" value="P:wybutosine biosynthetic process"/>
    <property type="evidence" value="ECO:0007669"/>
    <property type="project" value="TreeGrafter"/>
</dbReference>
<reference evidence="1" key="2">
    <citation type="submission" date="2025-09" db="UniProtKB">
        <authorList>
            <consortium name="Ensembl"/>
        </authorList>
    </citation>
    <scope>IDENTIFICATION</scope>
</reference>
<gene>
    <name evidence="1" type="primary">LOC115155573</name>
</gene>
<dbReference type="PANTHER" id="PTHR46529:SF1">
    <property type="entry name" value="TRNA WYBUTOSINE-SYNTHESIZING PROTEIN 4"/>
    <property type="match status" value="1"/>
</dbReference>
<evidence type="ECO:0000313" key="1">
    <source>
        <dbReference type="Ensembl" id="ENSSTUP00000026721.1"/>
    </source>
</evidence>
<dbReference type="AlphaFoldDB" id="A0A673XXR8"/>
<dbReference type="InParanoid" id="A0A673XXR8"/>
<dbReference type="Proteomes" id="UP000472277">
    <property type="component" value="Chromosome 20"/>
</dbReference>
<dbReference type="OMA" id="FACWAVI"/>
<dbReference type="Gene3D" id="3.40.50.150">
    <property type="entry name" value="Vaccinia Virus protein VP39"/>
    <property type="match status" value="1"/>
</dbReference>
<proteinExistence type="predicted"/>
<dbReference type="Ensembl" id="ENSSTUT00000027990.1">
    <property type="protein sequence ID" value="ENSSTUP00000026721.1"/>
    <property type="gene ID" value="ENSSTUG00000011626.1"/>
</dbReference>
<dbReference type="GO" id="GO:0008175">
    <property type="term" value="F:tRNA methyltransferase activity"/>
    <property type="evidence" value="ECO:0007669"/>
    <property type="project" value="TreeGrafter"/>
</dbReference>
<keyword evidence="2" id="KW-1185">Reference proteome</keyword>
<name>A0A673XXR8_SALTR</name>
<accession>A0A673XXR8</accession>
<dbReference type="GeneTree" id="ENSGT00940000162599"/>
<dbReference type="InterPro" id="IPR029063">
    <property type="entry name" value="SAM-dependent_MTases_sf"/>
</dbReference>
<reference evidence="1" key="1">
    <citation type="submission" date="2025-08" db="UniProtKB">
        <authorList>
            <consortium name="Ensembl"/>
        </authorList>
    </citation>
    <scope>IDENTIFICATION</scope>
</reference>
<dbReference type="SUPFAM" id="SSF53335">
    <property type="entry name" value="S-adenosyl-L-methionine-dependent methyltransferases"/>
    <property type="match status" value="1"/>
</dbReference>